<gene>
    <name evidence="1" type="ORF">LCGC14_0121500</name>
</gene>
<protein>
    <submittedName>
        <fullName evidence="1">Uncharacterized protein</fullName>
    </submittedName>
</protein>
<sequence length="61" mass="7156">MSTFVVYRAVKEGAEIDSQPEWWIVDTREESARDGELVRHRCVTKPEADEEVKTLNQQYDN</sequence>
<name>A0A0F9VAU7_9ZZZZ</name>
<dbReference type="AlphaFoldDB" id="A0A0F9VAU7"/>
<dbReference type="EMBL" id="LAZR01000037">
    <property type="protein sequence ID" value="KKO01165.1"/>
    <property type="molecule type" value="Genomic_DNA"/>
</dbReference>
<evidence type="ECO:0000313" key="1">
    <source>
        <dbReference type="EMBL" id="KKO01165.1"/>
    </source>
</evidence>
<organism evidence="1">
    <name type="scientific">marine sediment metagenome</name>
    <dbReference type="NCBI Taxonomy" id="412755"/>
    <lineage>
        <taxon>unclassified sequences</taxon>
        <taxon>metagenomes</taxon>
        <taxon>ecological metagenomes</taxon>
    </lineage>
</organism>
<comment type="caution">
    <text evidence="1">The sequence shown here is derived from an EMBL/GenBank/DDBJ whole genome shotgun (WGS) entry which is preliminary data.</text>
</comment>
<proteinExistence type="predicted"/>
<accession>A0A0F9VAU7</accession>
<reference evidence="1" key="1">
    <citation type="journal article" date="2015" name="Nature">
        <title>Complex archaea that bridge the gap between prokaryotes and eukaryotes.</title>
        <authorList>
            <person name="Spang A."/>
            <person name="Saw J.H."/>
            <person name="Jorgensen S.L."/>
            <person name="Zaremba-Niedzwiedzka K."/>
            <person name="Martijn J."/>
            <person name="Lind A.E."/>
            <person name="van Eijk R."/>
            <person name="Schleper C."/>
            <person name="Guy L."/>
            <person name="Ettema T.J."/>
        </authorList>
    </citation>
    <scope>NUCLEOTIDE SEQUENCE</scope>
</reference>